<organism evidence="1 2">
    <name type="scientific">Acrasis kona</name>
    <dbReference type="NCBI Taxonomy" id="1008807"/>
    <lineage>
        <taxon>Eukaryota</taxon>
        <taxon>Discoba</taxon>
        <taxon>Heterolobosea</taxon>
        <taxon>Tetramitia</taxon>
        <taxon>Eutetramitia</taxon>
        <taxon>Acrasidae</taxon>
        <taxon>Acrasis</taxon>
    </lineage>
</organism>
<name>A0AAW2ZPD7_9EUKA</name>
<reference evidence="1 2" key="1">
    <citation type="submission" date="2024-03" db="EMBL/GenBank/DDBJ databases">
        <title>The Acrasis kona genome and developmental transcriptomes reveal deep origins of eukaryotic multicellular pathways.</title>
        <authorList>
            <person name="Sheikh S."/>
            <person name="Fu C.-J."/>
            <person name="Brown M.W."/>
            <person name="Baldauf S.L."/>
        </authorList>
    </citation>
    <scope>NUCLEOTIDE SEQUENCE [LARGE SCALE GENOMIC DNA]</scope>
    <source>
        <strain evidence="1 2">ATCC MYA-3509</strain>
    </source>
</reference>
<evidence type="ECO:0000313" key="2">
    <source>
        <dbReference type="Proteomes" id="UP001431209"/>
    </source>
</evidence>
<dbReference type="AlphaFoldDB" id="A0AAW2ZPD7"/>
<dbReference type="EMBL" id="JAOPGA020001789">
    <property type="protein sequence ID" value="KAL0491345.1"/>
    <property type="molecule type" value="Genomic_DNA"/>
</dbReference>
<protein>
    <submittedName>
        <fullName evidence="1">Developmentally-regulated protein</fullName>
    </submittedName>
</protein>
<comment type="caution">
    <text evidence="1">The sequence shown here is derived from an EMBL/GenBank/DDBJ whole genome shotgun (WGS) entry which is preliminary data.</text>
</comment>
<evidence type="ECO:0000313" key="1">
    <source>
        <dbReference type="EMBL" id="KAL0491345.1"/>
    </source>
</evidence>
<sequence>MFEEIVGHKSFGVYHMMQGFDKDTSTIHAQGACTISEAVTDPIPAYTLSQITRTRNKCLKNPNKYQEQLKQLEELIKQLSL</sequence>
<gene>
    <name evidence="1" type="ORF">AKO1_009878</name>
</gene>
<accession>A0AAW2ZPD7</accession>
<keyword evidence="2" id="KW-1185">Reference proteome</keyword>
<proteinExistence type="predicted"/>
<dbReference type="Proteomes" id="UP001431209">
    <property type="component" value="Unassembled WGS sequence"/>
</dbReference>